<reference evidence="2" key="1">
    <citation type="submission" date="2019-01" db="EMBL/GenBank/DDBJ databases">
        <title>Colletotrichum abscissum LGMF1257.</title>
        <authorList>
            <person name="Baroncelli R."/>
        </authorList>
    </citation>
    <scope>NUCLEOTIDE SEQUENCE</scope>
    <source>
        <strain evidence="2">Ca142</strain>
    </source>
</reference>
<dbReference type="SMART" id="SM00225">
    <property type="entry name" value="BTB"/>
    <property type="match status" value="1"/>
</dbReference>
<dbReference type="OrthoDB" id="6359816at2759"/>
<dbReference type="AlphaFoldDB" id="A0A9Q0B0Q7"/>
<dbReference type="InterPro" id="IPR011333">
    <property type="entry name" value="SKP1/BTB/POZ_sf"/>
</dbReference>
<sequence length="225" mass="25878">MGKKVKRMAESKTLLREIAELFNKSDHADVKIRIGEFELPAHGLVLAAHSPYFKKALKGNFQESESKTFQFREGSAHAYWRVFEFMYTNNYSEEVESIEAQDDADELTKHVQVYVLADFFLMPELKSFAVERLKPKLEELRVSESFVGCIRETYESTNHSGQQIRDAILRVVKINLDSLWSKKTFRDLVYEGGDFAGDLVGQFVNRSNSKISVKQDEIEEANSSF</sequence>
<gene>
    <name evidence="2" type="ORF">CABS02_09209</name>
</gene>
<dbReference type="CDD" id="cd18186">
    <property type="entry name" value="BTB_POZ_ZBTB_KLHL-like"/>
    <property type="match status" value="1"/>
</dbReference>
<dbReference type="PANTHER" id="PTHR47843:SF5">
    <property type="entry name" value="BTB_POZ DOMAIN PROTEIN"/>
    <property type="match status" value="1"/>
</dbReference>
<dbReference type="Proteomes" id="UP001056436">
    <property type="component" value="Unassembled WGS sequence"/>
</dbReference>
<evidence type="ECO:0000313" key="2">
    <source>
        <dbReference type="EMBL" id="KAI3545671.1"/>
    </source>
</evidence>
<evidence type="ECO:0000259" key="1">
    <source>
        <dbReference type="PROSITE" id="PS50097"/>
    </source>
</evidence>
<feature type="domain" description="BTB" evidence="1">
    <location>
        <begin position="28"/>
        <end position="95"/>
    </location>
</feature>
<keyword evidence="3" id="KW-1185">Reference proteome</keyword>
<dbReference type="EMBL" id="SDAQ01000060">
    <property type="protein sequence ID" value="KAI3545671.1"/>
    <property type="molecule type" value="Genomic_DNA"/>
</dbReference>
<dbReference type="InterPro" id="IPR000210">
    <property type="entry name" value="BTB/POZ_dom"/>
</dbReference>
<proteinExistence type="predicted"/>
<name>A0A9Q0B0Q7_9PEZI</name>
<organism evidence="2 3">
    <name type="scientific">Colletotrichum abscissum</name>
    <dbReference type="NCBI Taxonomy" id="1671311"/>
    <lineage>
        <taxon>Eukaryota</taxon>
        <taxon>Fungi</taxon>
        <taxon>Dikarya</taxon>
        <taxon>Ascomycota</taxon>
        <taxon>Pezizomycotina</taxon>
        <taxon>Sordariomycetes</taxon>
        <taxon>Hypocreomycetidae</taxon>
        <taxon>Glomerellales</taxon>
        <taxon>Glomerellaceae</taxon>
        <taxon>Colletotrichum</taxon>
        <taxon>Colletotrichum acutatum species complex</taxon>
    </lineage>
</organism>
<dbReference type="Gene3D" id="3.30.710.10">
    <property type="entry name" value="Potassium Channel Kv1.1, Chain A"/>
    <property type="match status" value="1"/>
</dbReference>
<dbReference type="PANTHER" id="PTHR47843">
    <property type="entry name" value="BTB DOMAIN-CONTAINING PROTEIN-RELATED"/>
    <property type="match status" value="1"/>
</dbReference>
<dbReference type="Pfam" id="PF00651">
    <property type="entry name" value="BTB"/>
    <property type="match status" value="1"/>
</dbReference>
<evidence type="ECO:0000313" key="3">
    <source>
        <dbReference type="Proteomes" id="UP001056436"/>
    </source>
</evidence>
<accession>A0A9Q0B0Q7</accession>
<protein>
    <recommendedName>
        <fullName evidence="1">BTB domain-containing protein</fullName>
    </recommendedName>
</protein>
<comment type="caution">
    <text evidence="2">The sequence shown here is derived from an EMBL/GenBank/DDBJ whole genome shotgun (WGS) entry which is preliminary data.</text>
</comment>
<dbReference type="PROSITE" id="PS50097">
    <property type="entry name" value="BTB"/>
    <property type="match status" value="1"/>
</dbReference>
<dbReference type="SUPFAM" id="SSF54695">
    <property type="entry name" value="POZ domain"/>
    <property type="match status" value="1"/>
</dbReference>